<protein>
    <recommendedName>
        <fullName evidence="4">Amine oxidase domain-containing protein</fullName>
    </recommendedName>
</protein>
<reference evidence="2 3" key="1">
    <citation type="submission" date="2017-03" db="EMBL/GenBank/DDBJ databases">
        <title>WGS assembly of Porphyra umbilicalis.</title>
        <authorList>
            <person name="Brawley S.H."/>
            <person name="Blouin N.A."/>
            <person name="Ficko-Blean E."/>
            <person name="Wheeler G.L."/>
            <person name="Lohr M."/>
            <person name="Goodson H.V."/>
            <person name="Jenkins J.W."/>
            <person name="Blaby-Haas C.E."/>
            <person name="Helliwell K.E."/>
            <person name="Chan C."/>
            <person name="Marriage T."/>
            <person name="Bhattacharya D."/>
            <person name="Klein A.S."/>
            <person name="Badis Y."/>
            <person name="Brodie J."/>
            <person name="Cao Y."/>
            <person name="Collen J."/>
            <person name="Dittami S.M."/>
            <person name="Gachon C.M."/>
            <person name="Green B.R."/>
            <person name="Karpowicz S."/>
            <person name="Kim J.W."/>
            <person name="Kudahl U."/>
            <person name="Lin S."/>
            <person name="Michel G."/>
            <person name="Mittag M."/>
            <person name="Olson B.J."/>
            <person name="Pangilinan J."/>
            <person name="Peng Y."/>
            <person name="Qiu H."/>
            <person name="Shu S."/>
            <person name="Singer J.T."/>
            <person name="Smith A.G."/>
            <person name="Sprecher B.N."/>
            <person name="Wagner V."/>
            <person name="Wang W."/>
            <person name="Wang Z.-Y."/>
            <person name="Yan J."/>
            <person name="Yarish C."/>
            <person name="Zoeuner-Riek S."/>
            <person name="Zhuang Y."/>
            <person name="Zou Y."/>
            <person name="Lindquist E.A."/>
            <person name="Grimwood J."/>
            <person name="Barry K."/>
            <person name="Rokhsar D.S."/>
            <person name="Schmutz J."/>
            <person name="Stiller J.W."/>
            <person name="Grossman A.R."/>
            <person name="Prochnik S.E."/>
        </authorList>
    </citation>
    <scope>NUCLEOTIDE SEQUENCE [LARGE SCALE GENOMIC DNA]</scope>
    <source>
        <strain evidence="2">4086291</strain>
    </source>
</reference>
<gene>
    <name evidence="2" type="ORF">BU14_0340s0002</name>
</gene>
<dbReference type="OrthoDB" id="567950at2759"/>
<dbReference type="Pfam" id="PF13450">
    <property type="entry name" value="NAD_binding_8"/>
    <property type="match status" value="1"/>
</dbReference>
<dbReference type="Gene3D" id="3.50.50.60">
    <property type="entry name" value="FAD/NAD(P)-binding domain"/>
    <property type="match status" value="1"/>
</dbReference>
<sequence length="646" mass="68419">MRGVRLLAAAVAATAAVAAASAAPDQDVPAATLQCAVTIVGGGIGGAYTAWRLAVDAKVVPPESICLFEATQRFGGRIYSVDNVPGYEGFTVDVGAYRFHRTEQPIIRSLVEERLKMETACYTDSRVQLPMSTAECPPDETLFATMRSRTVLGNLTELSGFSLDTPMPDLPYQLTDEQMWGPGTSRAARRSVDDVLYGNKSLIPELASRWDALHDESASFEATMALADEAIAAFRKGSYKGVPYAEVSALQIARDAGISEEELALDTALGWTPFYQTNILGDLINTVRSAATERMRLPPSGPAADMVLPVTGTGAGRKRAGMNTIIQRMMGEAMSAGVNVFMGHRAVAVNRAAGRAPNVDGAAAAPLLVTFANGVKVATGRLFLNMGKPDLVSLGATSEPLASGSADFVRRVDAAMVLGGTKTYCFWPRAWWLADLGLTSGRAIADTPAVVRPRYHDGPVQCADPANVNSCRGGLLVSYSFDDPTGTASGFYGASYGDAPNSPRSGAEPTTILTANSTVPRHRLAMSAIFDGLRTAHAPVLDALGLPPSVITPPDVCIVASWFDVGLHIHRPVPRLSPAAPTELYAQPVAGLNIHLVNEAWGDLHGWSEGSLQSAERALRVAGAPPPTWLNARLYKSVIVQFNKGA</sequence>
<accession>A0A1X6NY40</accession>
<keyword evidence="1" id="KW-0732">Signal</keyword>
<evidence type="ECO:0008006" key="4">
    <source>
        <dbReference type="Google" id="ProtNLM"/>
    </source>
</evidence>
<feature type="chain" id="PRO_5013163226" description="Amine oxidase domain-containing protein" evidence="1">
    <location>
        <begin position="23"/>
        <end position="646"/>
    </location>
</feature>
<dbReference type="Proteomes" id="UP000218209">
    <property type="component" value="Unassembled WGS sequence"/>
</dbReference>
<name>A0A1X6NY40_PORUM</name>
<dbReference type="AlphaFoldDB" id="A0A1X6NY40"/>
<dbReference type="EMBL" id="KV918991">
    <property type="protein sequence ID" value="OSX73518.1"/>
    <property type="molecule type" value="Genomic_DNA"/>
</dbReference>
<evidence type="ECO:0000256" key="1">
    <source>
        <dbReference type="SAM" id="SignalP"/>
    </source>
</evidence>
<keyword evidence="3" id="KW-1185">Reference proteome</keyword>
<organism evidence="2 3">
    <name type="scientific">Porphyra umbilicalis</name>
    <name type="common">Purple laver</name>
    <name type="synonym">Red alga</name>
    <dbReference type="NCBI Taxonomy" id="2786"/>
    <lineage>
        <taxon>Eukaryota</taxon>
        <taxon>Rhodophyta</taxon>
        <taxon>Bangiophyceae</taxon>
        <taxon>Bangiales</taxon>
        <taxon>Bangiaceae</taxon>
        <taxon>Porphyra</taxon>
    </lineage>
</organism>
<feature type="signal peptide" evidence="1">
    <location>
        <begin position="1"/>
        <end position="22"/>
    </location>
</feature>
<dbReference type="InterPro" id="IPR036188">
    <property type="entry name" value="FAD/NAD-bd_sf"/>
</dbReference>
<dbReference type="SUPFAM" id="SSF51905">
    <property type="entry name" value="FAD/NAD(P)-binding domain"/>
    <property type="match status" value="1"/>
</dbReference>
<proteinExistence type="predicted"/>
<evidence type="ECO:0000313" key="3">
    <source>
        <dbReference type="Proteomes" id="UP000218209"/>
    </source>
</evidence>
<evidence type="ECO:0000313" key="2">
    <source>
        <dbReference type="EMBL" id="OSX73518.1"/>
    </source>
</evidence>